<dbReference type="Pfam" id="PF11162">
    <property type="entry name" value="DUF2946"/>
    <property type="match status" value="1"/>
</dbReference>
<gene>
    <name evidence="3" type="ORF">SAMN04487779_100288</name>
</gene>
<feature type="signal peptide" evidence="2">
    <location>
        <begin position="1"/>
        <end position="22"/>
    </location>
</feature>
<name>A0A1G6NMY7_9PROT</name>
<evidence type="ECO:0000256" key="2">
    <source>
        <dbReference type="SAM" id="SignalP"/>
    </source>
</evidence>
<proteinExistence type="predicted"/>
<evidence type="ECO:0000256" key="1">
    <source>
        <dbReference type="SAM" id="MobiDB-lite"/>
    </source>
</evidence>
<dbReference type="InterPro" id="IPR021333">
    <property type="entry name" value="DUF2946"/>
</dbReference>
<dbReference type="STRING" id="938405.SAMN02927895_02914"/>
<dbReference type="AlphaFoldDB" id="A0A1G6NMY7"/>
<feature type="region of interest" description="Disordered" evidence="1">
    <location>
        <begin position="89"/>
        <end position="117"/>
    </location>
</feature>
<dbReference type="Proteomes" id="UP000198925">
    <property type="component" value="Unassembled WGS sequence"/>
</dbReference>
<sequence>MTRRLPFLLLCALLLQAVLAPAHCLVMADRSVAIEICTADGLRTIHQQPDGTPAEPDHAGACLACHALPAGAALDPPLLPAPAWTRLAAQPRPATPATMPPGIRGPPGGARAPPSLS</sequence>
<protein>
    <recommendedName>
        <fullName evidence="5">DUF2946 domain-containing protein</fullName>
    </recommendedName>
</protein>
<feature type="chain" id="PRO_5011454918" description="DUF2946 domain-containing protein" evidence="2">
    <location>
        <begin position="23"/>
        <end position="117"/>
    </location>
</feature>
<evidence type="ECO:0000313" key="4">
    <source>
        <dbReference type="Proteomes" id="UP000198925"/>
    </source>
</evidence>
<evidence type="ECO:0008006" key="5">
    <source>
        <dbReference type="Google" id="ProtNLM"/>
    </source>
</evidence>
<dbReference type="RefSeq" id="WP_176849408.1">
    <property type="nucleotide sequence ID" value="NZ_FMZX01000002.1"/>
</dbReference>
<organism evidence="3 4">
    <name type="scientific">Belnapia rosea</name>
    <dbReference type="NCBI Taxonomy" id="938405"/>
    <lineage>
        <taxon>Bacteria</taxon>
        <taxon>Pseudomonadati</taxon>
        <taxon>Pseudomonadota</taxon>
        <taxon>Alphaproteobacteria</taxon>
        <taxon>Acetobacterales</taxon>
        <taxon>Roseomonadaceae</taxon>
        <taxon>Belnapia</taxon>
    </lineage>
</organism>
<keyword evidence="4" id="KW-1185">Reference proteome</keyword>
<keyword evidence="2" id="KW-0732">Signal</keyword>
<reference evidence="3 4" key="1">
    <citation type="submission" date="2016-10" db="EMBL/GenBank/DDBJ databases">
        <authorList>
            <person name="de Groot N.N."/>
        </authorList>
    </citation>
    <scope>NUCLEOTIDE SEQUENCE [LARGE SCALE GENOMIC DNA]</scope>
    <source>
        <strain evidence="3 4">CPCC 100156</strain>
    </source>
</reference>
<dbReference type="EMBL" id="FMZX01000002">
    <property type="protein sequence ID" value="SDC69352.1"/>
    <property type="molecule type" value="Genomic_DNA"/>
</dbReference>
<evidence type="ECO:0000313" key="3">
    <source>
        <dbReference type="EMBL" id="SDC69352.1"/>
    </source>
</evidence>
<accession>A0A1G6NMY7</accession>